<organism evidence="3 4">
    <name type="scientific">Deinococcus aquiradiocola</name>
    <dbReference type="NCBI Taxonomy" id="393059"/>
    <lineage>
        <taxon>Bacteria</taxon>
        <taxon>Thermotogati</taxon>
        <taxon>Deinococcota</taxon>
        <taxon>Deinococci</taxon>
        <taxon>Deinococcales</taxon>
        <taxon>Deinococcaceae</taxon>
        <taxon>Deinococcus</taxon>
    </lineage>
</organism>
<comment type="caution">
    <text evidence="3">The sequence shown here is derived from an EMBL/GenBank/DDBJ whole genome shotgun (WGS) entry which is preliminary data.</text>
</comment>
<evidence type="ECO:0000256" key="1">
    <source>
        <dbReference type="ARBA" id="ARBA00022801"/>
    </source>
</evidence>
<dbReference type="PANTHER" id="PTHR31956">
    <property type="entry name" value="NON-SPECIFIC PHOSPHOLIPASE C4-RELATED"/>
    <property type="match status" value="1"/>
</dbReference>
<dbReference type="Pfam" id="PF04185">
    <property type="entry name" value="Phosphoesterase"/>
    <property type="match status" value="1"/>
</dbReference>
<accession>A0A917P564</accession>
<dbReference type="AlphaFoldDB" id="A0A917P564"/>
<dbReference type="EMBL" id="BMOE01000001">
    <property type="protein sequence ID" value="GGJ62302.1"/>
    <property type="molecule type" value="Genomic_DNA"/>
</dbReference>
<feature type="signal peptide" evidence="2">
    <location>
        <begin position="1"/>
        <end position="22"/>
    </location>
</feature>
<name>A0A917P564_9DEIO</name>
<dbReference type="GO" id="GO:0009395">
    <property type="term" value="P:phospholipid catabolic process"/>
    <property type="evidence" value="ECO:0007669"/>
    <property type="project" value="TreeGrafter"/>
</dbReference>
<evidence type="ECO:0000313" key="4">
    <source>
        <dbReference type="Proteomes" id="UP000635726"/>
    </source>
</evidence>
<gene>
    <name evidence="3" type="ORF">GCM10008939_02670</name>
</gene>
<keyword evidence="2" id="KW-0732">Signal</keyword>
<evidence type="ECO:0000256" key="2">
    <source>
        <dbReference type="SAM" id="SignalP"/>
    </source>
</evidence>
<proteinExistence type="predicted"/>
<evidence type="ECO:0000313" key="3">
    <source>
        <dbReference type="EMBL" id="GGJ62302.1"/>
    </source>
</evidence>
<dbReference type="Proteomes" id="UP000635726">
    <property type="component" value="Unassembled WGS sequence"/>
</dbReference>
<reference evidence="3" key="2">
    <citation type="submission" date="2020-09" db="EMBL/GenBank/DDBJ databases">
        <authorList>
            <person name="Sun Q."/>
            <person name="Ohkuma M."/>
        </authorList>
    </citation>
    <scope>NUCLEOTIDE SEQUENCE</scope>
    <source>
        <strain evidence="3">JCM 14371</strain>
    </source>
</reference>
<keyword evidence="4" id="KW-1185">Reference proteome</keyword>
<feature type="chain" id="PRO_5037449439" description="Phosphoesterase" evidence="2">
    <location>
        <begin position="23"/>
        <end position="297"/>
    </location>
</feature>
<dbReference type="InterPro" id="IPR017850">
    <property type="entry name" value="Alkaline_phosphatase_core_sf"/>
</dbReference>
<dbReference type="InterPro" id="IPR007312">
    <property type="entry name" value="Phosphoesterase"/>
</dbReference>
<keyword evidence="1" id="KW-0378">Hydrolase</keyword>
<protein>
    <recommendedName>
        <fullName evidence="5">Phosphoesterase</fullName>
    </recommendedName>
</protein>
<evidence type="ECO:0008006" key="5">
    <source>
        <dbReference type="Google" id="ProtNLM"/>
    </source>
</evidence>
<reference evidence="3" key="1">
    <citation type="journal article" date="2014" name="Int. J. Syst. Evol. Microbiol.">
        <title>Complete genome sequence of Corynebacterium casei LMG S-19264T (=DSM 44701T), isolated from a smear-ripened cheese.</title>
        <authorList>
            <consortium name="US DOE Joint Genome Institute (JGI-PGF)"/>
            <person name="Walter F."/>
            <person name="Albersmeier A."/>
            <person name="Kalinowski J."/>
            <person name="Ruckert C."/>
        </authorList>
    </citation>
    <scope>NUCLEOTIDE SEQUENCE</scope>
    <source>
        <strain evidence="3">JCM 14371</strain>
    </source>
</reference>
<sequence>MPRPLTLLIPPLLLLTSPPVMAASTTTPSLRHVYVMVLENHSLRDTIGNPAMPTLNRLARTYGYAADYTGVAHPSLPNYVAMIAGSTMNLTNDDPNRHFRGDNLALQLTRAGLTWRAYMQGLPHDGSTANAAGAYGKKHNPFLLSDDLLADPAQIANVRTLAALGPDLDAGRSPSLAFIVPDVCHDMHGAPECRDRRALDRDGDTFVNVWTKRIMASPDWKAGSAIVITFDEGGGGDTLGGGGRIATVVVTPDGPRGTVSRTPYNHYSLLRTLQEGFGLPLLRGAKTATRMADLFAR</sequence>
<dbReference type="Gene3D" id="3.40.720.10">
    <property type="entry name" value="Alkaline Phosphatase, subunit A"/>
    <property type="match status" value="1"/>
</dbReference>
<dbReference type="PANTHER" id="PTHR31956:SF8">
    <property type="entry name" value="ACID PHOSPHATASE PHOA (AFU_ORTHOLOGUE AFUA_1G03570)"/>
    <property type="match status" value="1"/>
</dbReference>
<dbReference type="RefSeq" id="WP_188960429.1">
    <property type="nucleotide sequence ID" value="NZ_BMOE01000001.1"/>
</dbReference>
<dbReference type="GO" id="GO:0016788">
    <property type="term" value="F:hydrolase activity, acting on ester bonds"/>
    <property type="evidence" value="ECO:0007669"/>
    <property type="project" value="InterPro"/>
</dbReference>